<organism evidence="2 3">
    <name type="scientific">Marmota monax</name>
    <name type="common">Woodchuck</name>
    <dbReference type="NCBI Taxonomy" id="9995"/>
    <lineage>
        <taxon>Eukaryota</taxon>
        <taxon>Metazoa</taxon>
        <taxon>Chordata</taxon>
        <taxon>Craniata</taxon>
        <taxon>Vertebrata</taxon>
        <taxon>Euteleostomi</taxon>
        <taxon>Mammalia</taxon>
        <taxon>Eutheria</taxon>
        <taxon>Euarchontoglires</taxon>
        <taxon>Glires</taxon>
        <taxon>Rodentia</taxon>
        <taxon>Sciuromorpha</taxon>
        <taxon>Sciuridae</taxon>
        <taxon>Xerinae</taxon>
        <taxon>Marmotini</taxon>
        <taxon>Marmota</taxon>
    </lineage>
</organism>
<feature type="region of interest" description="Disordered" evidence="1">
    <location>
        <begin position="23"/>
        <end position="59"/>
    </location>
</feature>
<comment type="caution">
    <text evidence="2">The sequence shown here is derived from an EMBL/GenBank/DDBJ whole genome shotgun (WGS) entry which is preliminary data.</text>
</comment>
<dbReference type="Proteomes" id="UP000335636">
    <property type="component" value="Unassembled WGS sequence"/>
</dbReference>
<dbReference type="EMBL" id="CABDUW010000036">
    <property type="protein sequence ID" value="VTJ54336.1"/>
    <property type="molecule type" value="Genomic_DNA"/>
</dbReference>
<proteinExistence type="predicted"/>
<keyword evidence="3" id="KW-1185">Reference proteome</keyword>
<reference evidence="2" key="1">
    <citation type="submission" date="2019-04" db="EMBL/GenBank/DDBJ databases">
        <authorList>
            <person name="Alioto T."/>
            <person name="Alioto T."/>
        </authorList>
    </citation>
    <scope>NUCLEOTIDE SEQUENCE [LARGE SCALE GENOMIC DNA]</scope>
</reference>
<name>A0A5E4ABQ0_MARMO</name>
<evidence type="ECO:0000313" key="3">
    <source>
        <dbReference type="Proteomes" id="UP000335636"/>
    </source>
</evidence>
<gene>
    <name evidence="2" type="ORF">MONAX_5E023172</name>
</gene>
<dbReference type="AlphaFoldDB" id="A0A5E4ABQ0"/>
<evidence type="ECO:0000313" key="2">
    <source>
        <dbReference type="EMBL" id="VTJ54336.1"/>
    </source>
</evidence>
<protein>
    <submittedName>
        <fullName evidence="2">Uncharacterized protein</fullName>
    </submittedName>
</protein>
<evidence type="ECO:0000256" key="1">
    <source>
        <dbReference type="SAM" id="MobiDB-lite"/>
    </source>
</evidence>
<sequence>MSLARVSIRALVIATPLSLPSRLLPKGNSGGDGPAGPPGERVSFLPMAGEPLQEGSCPKSPWHPCCGSPGGEGPGTLLCDWPPGIPGWAFHSGINREKAAGAVCSESSEGVGCWARTSVFKLATLFPQGPNGPQGPTGFPGPKGPPVSGAPHLGRLPGALVCPLGLVWPGWQEGDKPLGQGYQWVALGHAHLPGEQRYGGLSPRGQHVLPGVCVLRAPASGLGPPLLPSLSLAGSYWRTPGSGEKTPAWLSGDPGSSCSSVSVFHLIPRNVKGRRAAGTLPGAGVLRKALLQLDRPGSQSTWPAACQASRSRCASPCPCALWGRG</sequence>
<accession>A0A5E4ABQ0</accession>